<dbReference type="PANTHER" id="PTHR10039:SF14">
    <property type="entry name" value="NACHT DOMAIN-CONTAINING PROTEIN"/>
    <property type="match status" value="1"/>
</dbReference>
<evidence type="ECO:0000259" key="4">
    <source>
        <dbReference type="Pfam" id="PF24883"/>
    </source>
</evidence>
<evidence type="ECO:0000313" key="5">
    <source>
        <dbReference type="EMBL" id="KAF9891553.1"/>
    </source>
</evidence>
<keyword evidence="6" id="KW-1185">Reference proteome</keyword>
<dbReference type="SUPFAM" id="SSF48403">
    <property type="entry name" value="Ankyrin repeat"/>
    <property type="match status" value="1"/>
</dbReference>
<comment type="caution">
    <text evidence="5">The sequence shown here is derived from an EMBL/GenBank/DDBJ whole genome shotgun (WGS) entry which is preliminary data.</text>
</comment>
<evidence type="ECO:0000313" key="6">
    <source>
        <dbReference type="Proteomes" id="UP001194746"/>
    </source>
</evidence>
<keyword evidence="1" id="KW-0677">Repeat</keyword>
<dbReference type="InterPro" id="IPR056884">
    <property type="entry name" value="NPHP3-like_N"/>
</dbReference>
<dbReference type="Pfam" id="PF24883">
    <property type="entry name" value="NPHP3_N"/>
    <property type="match status" value="1"/>
</dbReference>
<feature type="coiled-coil region" evidence="3">
    <location>
        <begin position="1212"/>
        <end position="1239"/>
    </location>
</feature>
<dbReference type="InterPro" id="IPR029058">
    <property type="entry name" value="AB_hydrolase_fold"/>
</dbReference>
<dbReference type="InterPro" id="IPR002110">
    <property type="entry name" value="Ankyrin_rpt"/>
</dbReference>
<evidence type="ECO:0000256" key="2">
    <source>
        <dbReference type="PROSITE-ProRule" id="PRU00023"/>
    </source>
</evidence>
<dbReference type="Proteomes" id="UP001194746">
    <property type="component" value="Unassembled WGS sequence"/>
</dbReference>
<feature type="domain" description="Nephrocystin 3-like N-terminal" evidence="4">
    <location>
        <begin position="283"/>
        <end position="328"/>
    </location>
</feature>
<reference evidence="5" key="2">
    <citation type="submission" date="2020-02" db="EMBL/GenBank/DDBJ databases">
        <authorList>
            <person name="Gilchrist C.L.M."/>
            <person name="Chooi Y.-H."/>
        </authorList>
    </citation>
    <scope>NUCLEOTIDE SEQUENCE</scope>
    <source>
        <strain evidence="5">MST-FP2251</strain>
    </source>
</reference>
<feature type="repeat" description="ANK" evidence="2">
    <location>
        <begin position="750"/>
        <end position="783"/>
    </location>
</feature>
<keyword evidence="2" id="KW-0040">ANK repeat</keyword>
<dbReference type="SMART" id="SM00248">
    <property type="entry name" value="ANK"/>
    <property type="match status" value="9"/>
</dbReference>
<dbReference type="Gene3D" id="1.25.40.20">
    <property type="entry name" value="Ankyrin repeat-containing domain"/>
    <property type="match status" value="2"/>
</dbReference>
<dbReference type="SUPFAM" id="SSF53474">
    <property type="entry name" value="alpha/beta-Hydrolases"/>
    <property type="match status" value="1"/>
</dbReference>
<reference evidence="5" key="1">
    <citation type="journal article" date="2019" name="Beilstein J. Org. Chem.">
        <title>Nanangenines: drimane sesquiterpenoids as the dominant metabolite cohort of a novel Australian fungus, Aspergillus nanangensis.</title>
        <authorList>
            <person name="Lacey H.J."/>
            <person name="Gilchrist C.L.M."/>
            <person name="Crombie A."/>
            <person name="Kalaitzis J.A."/>
            <person name="Vuong D."/>
            <person name="Rutledge P.J."/>
            <person name="Turner P."/>
            <person name="Pitt J.I."/>
            <person name="Lacey E."/>
            <person name="Chooi Y.H."/>
            <person name="Piggott A.M."/>
        </authorList>
    </citation>
    <scope>NUCLEOTIDE SEQUENCE</scope>
    <source>
        <strain evidence="5">MST-FP2251</strain>
    </source>
</reference>
<dbReference type="Gene3D" id="3.40.50.1820">
    <property type="entry name" value="alpha/beta hydrolase"/>
    <property type="match status" value="1"/>
</dbReference>
<keyword evidence="3" id="KW-0175">Coiled coil</keyword>
<proteinExistence type="predicted"/>
<feature type="repeat" description="ANK" evidence="2">
    <location>
        <begin position="784"/>
        <end position="817"/>
    </location>
</feature>
<protein>
    <recommendedName>
        <fullName evidence="4">Nephrocystin 3-like N-terminal domain-containing protein</fullName>
    </recommendedName>
</protein>
<evidence type="ECO:0000256" key="1">
    <source>
        <dbReference type="ARBA" id="ARBA00022737"/>
    </source>
</evidence>
<dbReference type="AlphaFoldDB" id="A0AAD4GXG7"/>
<dbReference type="PROSITE" id="PS50088">
    <property type="entry name" value="ANK_REPEAT"/>
    <property type="match status" value="3"/>
</dbReference>
<feature type="repeat" description="ANK" evidence="2">
    <location>
        <begin position="923"/>
        <end position="955"/>
    </location>
</feature>
<accession>A0AAD4GXG7</accession>
<gene>
    <name evidence="5" type="ORF">FE257_004020</name>
</gene>
<dbReference type="PROSITE" id="PS50297">
    <property type="entry name" value="ANK_REP_REGION"/>
    <property type="match status" value="2"/>
</dbReference>
<organism evidence="5 6">
    <name type="scientific">Aspergillus nanangensis</name>
    <dbReference type="NCBI Taxonomy" id="2582783"/>
    <lineage>
        <taxon>Eukaryota</taxon>
        <taxon>Fungi</taxon>
        <taxon>Dikarya</taxon>
        <taxon>Ascomycota</taxon>
        <taxon>Pezizomycotina</taxon>
        <taxon>Eurotiomycetes</taxon>
        <taxon>Eurotiomycetidae</taxon>
        <taxon>Eurotiales</taxon>
        <taxon>Aspergillaceae</taxon>
        <taxon>Aspergillus</taxon>
        <taxon>Aspergillus subgen. Circumdati</taxon>
    </lineage>
</organism>
<dbReference type="InterPro" id="IPR036770">
    <property type="entry name" value="Ankyrin_rpt-contain_sf"/>
</dbReference>
<dbReference type="PANTHER" id="PTHR10039">
    <property type="entry name" value="AMELOGENIN"/>
    <property type="match status" value="1"/>
</dbReference>
<evidence type="ECO:0000256" key="3">
    <source>
        <dbReference type="SAM" id="Coils"/>
    </source>
</evidence>
<dbReference type="EMBL" id="VCAU01000018">
    <property type="protein sequence ID" value="KAF9891553.1"/>
    <property type="molecule type" value="Genomic_DNA"/>
</dbReference>
<name>A0AAD4GXG7_ASPNN</name>
<dbReference type="Pfam" id="PF12796">
    <property type="entry name" value="Ank_2"/>
    <property type="match status" value="2"/>
</dbReference>
<sequence length="1269" mass="145099">MLGRVRQPTMIFQVRGNAFKTWTDSDGHLWLRDSLPNHIPQARIMTFGYDSAVAFGRSEMNVEDFALDLLTRLLWERQVPSEQSRPILFICHSLGGVVLKQSLVTASSVQDHYGAIMKNTFGIIFMGTPHRGSRVASQARHLARIINITSLSKTVRSDLLGVLSMSSKVLQNISQLSVPILKDISIVSFYEQKPLGPTLIVESVSAILGLPNERAIPMNTDHRKMAKVSPRNKHLFMPVWKAVSELAEEAMDGNAWQLKQLMDTIFSVDYKQSQLLPRPPHDGTTNWIFENSVFNSWAVAKEPSFLWLVGPPGVGKSVLTRHLVEEVLGVLRCAVIHHHHRLRVFVSSRPMPDLEKSIKSVYMIRMRSADVSPDISKYLRDNVSDFALRNESFAIATDYRLRNEIRDKIVERADGMFLYASIAWDDFKKGLLWNRHTVKEKIRQLDSAAPGINTLYDRMMGKVNPEIRPDMWAIFGAIATAERSLTEAELGIILSIQRSKDPFISSAHIYPFEGLSEIIEAHFPELVRVQEDGNLSFTHLSFKEYLFQYWSEKDPGWLHKARLSLAEACITYLGLRDLVEDIQISEYIRGIHTKYPFFEYAYDFHIYHLRYAVISHPLWRRYAELGCRDSIFAANWDSKTYPSPLVAVIKHFKSAASIERFASFGYDVNEPWRPDSQCTPLEYCFFNIEKSKIEELVLALLEVGADPNTGQNSHWGFETTFHLVIEMGLWRVYDKMINHPDISLTLQNHRGQTALHYMVRFGDVERLAEFLQRSGFDINAQDSRGDTALHLATTYCELDKLKLLLNVDGVRLNIQDNQGRTALTVASYWGLREAALALISYSRALPTPKENEMSGIICAAMQEDQDLTRLMLEKSSFRDLDCHLDMAGRTVLHHAAINDWPSIIEQILDSPSGRSILDNIDHSGSSATHQAATLGHTRCVKFFLERGASLRLQDRNGRTAAHAAADAGFKDTLALLLNFRDLDPSQRDHQGRNLVHWAASIDCVDIIETIIRKWPDVDLLRKDNTFQFPIDIARACECPNVGKFLQREMERQGADPWLFKTYRWDSMYRSPMVDFVEEDISAIYEQTHANVRLTAQRNRFQDWKDVHDQYPEHLWALVCRRYMEDIEDIKTDIAQADDAIHDMCLRCANPRLETLRRDICRVRNRLEPIISKINSDTNGSIPLRLKILRAEMGAIHASLDVIRLELGTGVKRDATLKDLDQLRSELDTLRSETKAKKIDVYKGREHLGNLVGGNLAEIRNQIHAWKRRS</sequence>